<protein>
    <submittedName>
        <fullName evidence="1">(northern house mosquito) hypothetical protein</fullName>
    </submittedName>
</protein>
<accession>A0A8D8F879</accession>
<dbReference type="EMBL" id="HBUE01040778">
    <property type="protein sequence ID" value="CAG6460514.1"/>
    <property type="molecule type" value="Transcribed_RNA"/>
</dbReference>
<dbReference type="SUPFAM" id="SSF52087">
    <property type="entry name" value="CRAL/TRIO domain"/>
    <property type="match status" value="1"/>
</dbReference>
<organism evidence="1">
    <name type="scientific">Culex pipiens</name>
    <name type="common">House mosquito</name>
    <dbReference type="NCBI Taxonomy" id="7175"/>
    <lineage>
        <taxon>Eukaryota</taxon>
        <taxon>Metazoa</taxon>
        <taxon>Ecdysozoa</taxon>
        <taxon>Arthropoda</taxon>
        <taxon>Hexapoda</taxon>
        <taxon>Insecta</taxon>
        <taxon>Pterygota</taxon>
        <taxon>Neoptera</taxon>
        <taxon>Endopterygota</taxon>
        <taxon>Diptera</taxon>
        <taxon>Nematocera</taxon>
        <taxon>Culicoidea</taxon>
        <taxon>Culicidae</taxon>
        <taxon>Culicinae</taxon>
        <taxon>Culicini</taxon>
        <taxon>Culex</taxon>
        <taxon>Culex</taxon>
    </lineage>
</organism>
<proteinExistence type="predicted"/>
<dbReference type="AlphaFoldDB" id="A0A8D8F879"/>
<reference evidence="1" key="1">
    <citation type="submission" date="2021-05" db="EMBL/GenBank/DDBJ databases">
        <authorList>
            <person name="Alioto T."/>
            <person name="Alioto T."/>
            <person name="Gomez Garrido J."/>
        </authorList>
    </citation>
    <scope>NUCLEOTIDE SEQUENCE</scope>
</reference>
<name>A0A8D8F879_CULPI</name>
<evidence type="ECO:0000313" key="1">
    <source>
        <dbReference type="EMBL" id="CAG6460514.1"/>
    </source>
</evidence>
<dbReference type="InterPro" id="IPR036865">
    <property type="entry name" value="CRAL-TRIO_dom_sf"/>
</dbReference>
<dbReference type="Gene3D" id="3.40.525.10">
    <property type="entry name" value="CRAL-TRIO lipid binding domain"/>
    <property type="match status" value="1"/>
</dbReference>
<sequence length="109" mass="12119">MFSSTVKIKHLHRISQLTSLIKFQCHRSIDELRKNIEPSVLPEEYGGTVPLAKLNENFKKYLLSKRDMLLALDRMEIVLGGGTSAEPAHGGKDIVDAGAVGSFRKLQID</sequence>